<dbReference type="KEGG" id="tee:Tel_12280"/>
<dbReference type="STRING" id="1748243.Tel_12280"/>
<evidence type="ECO:0000313" key="1">
    <source>
        <dbReference type="EMBL" id="ALP53848.1"/>
    </source>
</evidence>
<name>A0A0S2TFD3_9GAMM</name>
<gene>
    <name evidence="1" type="ORF">Tel_12280</name>
</gene>
<dbReference type="Proteomes" id="UP000055136">
    <property type="component" value="Chromosome"/>
</dbReference>
<dbReference type="EMBL" id="CP013099">
    <property type="protein sequence ID" value="ALP53848.1"/>
    <property type="molecule type" value="Genomic_DNA"/>
</dbReference>
<proteinExistence type="predicted"/>
<reference evidence="1" key="1">
    <citation type="submission" date="2015-10" db="EMBL/GenBank/DDBJ databases">
        <title>Description of Candidatus Tenderia electrophaga gen. nov, sp. nov., an Uncultivated Electroautotroph from a Biocathode Enrichment.</title>
        <authorList>
            <person name="Eddie B.J."/>
            <person name="Malanoski A.P."/>
            <person name="Wang Z."/>
            <person name="Hall R.J."/>
            <person name="Oh S.D."/>
            <person name="Heiner C."/>
            <person name="Lin B."/>
            <person name="Strycharz-Glaven S.M."/>
        </authorList>
    </citation>
    <scope>NUCLEOTIDE SEQUENCE [LARGE SCALE GENOMIC DNA]</scope>
    <source>
        <strain evidence="1">NRL1</strain>
    </source>
</reference>
<evidence type="ECO:0000313" key="2">
    <source>
        <dbReference type="Proteomes" id="UP000055136"/>
    </source>
</evidence>
<keyword evidence="2" id="KW-1185">Reference proteome</keyword>
<accession>A0A0S2TFD3</accession>
<dbReference type="AlphaFoldDB" id="A0A0S2TFD3"/>
<protein>
    <submittedName>
        <fullName evidence="1">Uncharacterized protein</fullName>
    </submittedName>
</protein>
<sequence>MSEAPFIKRRARRQLESGFDSLRREGIALAQQLSGKQWTDYNLHDPGVTILEQLCFAITDLIYRAGFPVEDYLAGAGGEIDFERQSLHRPERIFPCRPTTVLDYRKALLNAVSELDNVWLVALSGRQRRDGVCRGLYRIALKLEQGVEETERGAVVEKVRRFYETTRNLCEDVADVSIVPGQDYHLRAEVEVGSARRPVDIMAEIYFHCARRIAGGVTLFGYEQAVREGDGLDEVFCGPFTDHGLLKDAELDGDRAEFPVATLYAVINSIEGVDHVREVYLERDGERYYDVIESAGQESACNLFIPQRDEQVQIVLTTNGRVLPVSMADVRAKFDELTFRYRSTRASVQPLSQLYQLPRGKARFLSSYASIQEQFPASYGIGFYGLPESAAAPLKARAKQLKAYLLLFEQFMANYLANLDNIGRLFSIDDAHQASYQIQPLTPEQVAGLEELYPLRAAEALKRIMAKFDDHPERKSRLLDYLLALYGESFSQHSLRHFNYYYGHDELEQLVVENKIELLCAVVELGRDRAGGSDYRAESWTQRGRSGLQHRVSILLNFRNHAPRALSMAILKQGLKLTQHHVYEQLKTGSAELEFIDTTKLADAGFERVRAPASFTSDDIDVIRSRIEDAIPLKNNLLSDVLLHGGIDLDRYRLGSLTSGQDYQLTFLSDDERHWYLGTFSEREEGAQAARALRDFLLHLNAESEGLHILEHLLLRPVGAERHVGMSLAEGEDFYSFRISVIFPAYTARCANKHFRMLAEETVRINTPPHIYPEFYWLEFHKLYEFEILYEKWQSLKSAATPDSKAINQASSELIRFLLENRAPKEGGIRPPS</sequence>
<organism evidence="1 2">
    <name type="scientific">Candidatus Tenderia electrophaga</name>
    <dbReference type="NCBI Taxonomy" id="1748243"/>
    <lineage>
        <taxon>Bacteria</taxon>
        <taxon>Pseudomonadati</taxon>
        <taxon>Pseudomonadota</taxon>
        <taxon>Gammaproteobacteria</taxon>
        <taxon>Candidatus Tenderiales</taxon>
        <taxon>Candidatus Tenderiaceae</taxon>
        <taxon>Candidatus Tenderia</taxon>
    </lineage>
</organism>